<reference evidence="1" key="2">
    <citation type="submission" date="2016-06" db="EMBL/GenBank/DDBJ databases">
        <title>The genome of a short-lived fish provides insights into sex chromosome evolution and the genetic control of aging.</title>
        <authorList>
            <person name="Reichwald K."/>
            <person name="Felder M."/>
            <person name="Petzold A."/>
            <person name="Koch P."/>
            <person name="Groth M."/>
            <person name="Platzer M."/>
        </authorList>
    </citation>
    <scope>NUCLEOTIDE SEQUENCE</scope>
    <source>
        <tissue evidence="1">Brain</tissue>
    </source>
</reference>
<dbReference type="AlphaFoldDB" id="A0A1A8NZJ7"/>
<feature type="non-terminal residue" evidence="1">
    <location>
        <position position="37"/>
    </location>
</feature>
<accession>A0A1A8NZJ7</accession>
<evidence type="ECO:0000313" key="1">
    <source>
        <dbReference type="EMBL" id="SBR74264.1"/>
    </source>
</evidence>
<gene>
    <name evidence="1" type="primary">Nfu_g_1_015668</name>
</gene>
<sequence length="37" mass="4000">NALRLSPNHTTETNILCSSSEQLKDTNSCGVIVILVK</sequence>
<dbReference type="EMBL" id="HAEG01005487">
    <property type="protein sequence ID" value="SBR74264.1"/>
    <property type="molecule type" value="Transcribed_RNA"/>
</dbReference>
<feature type="non-terminal residue" evidence="1">
    <location>
        <position position="1"/>
    </location>
</feature>
<name>A0A1A8NZJ7_9TELE</name>
<reference evidence="1" key="1">
    <citation type="submission" date="2016-05" db="EMBL/GenBank/DDBJ databases">
        <authorList>
            <person name="Lavstsen T."/>
            <person name="Jespersen J.S."/>
        </authorList>
    </citation>
    <scope>NUCLEOTIDE SEQUENCE</scope>
    <source>
        <tissue evidence="1">Brain</tissue>
    </source>
</reference>
<organism evidence="1">
    <name type="scientific">Nothobranchius pienaari</name>
    <dbReference type="NCBI Taxonomy" id="704102"/>
    <lineage>
        <taxon>Eukaryota</taxon>
        <taxon>Metazoa</taxon>
        <taxon>Chordata</taxon>
        <taxon>Craniata</taxon>
        <taxon>Vertebrata</taxon>
        <taxon>Euteleostomi</taxon>
        <taxon>Actinopterygii</taxon>
        <taxon>Neopterygii</taxon>
        <taxon>Teleostei</taxon>
        <taxon>Neoteleostei</taxon>
        <taxon>Acanthomorphata</taxon>
        <taxon>Ovalentaria</taxon>
        <taxon>Atherinomorphae</taxon>
        <taxon>Cyprinodontiformes</taxon>
        <taxon>Nothobranchiidae</taxon>
        <taxon>Nothobranchius</taxon>
    </lineage>
</organism>
<proteinExistence type="predicted"/>
<protein>
    <submittedName>
        <fullName evidence="1">Uncharacterized protein</fullName>
    </submittedName>
</protein>